<name>A0ABN9SWV7_9DINO</name>
<gene>
    <name evidence="1" type="ORF">PCOR1329_LOCUS33337</name>
</gene>
<evidence type="ECO:0000313" key="2">
    <source>
        <dbReference type="Proteomes" id="UP001189429"/>
    </source>
</evidence>
<sequence length="318" mass="34079">MSADEVAAKLSDVASLTFPCSWVQAEVYRSKRGQPVMSVHDCWSGVQLARDQRWIAVDVLGNEAKTTSAASNAWKPIMQYDGAWVVPGKVFVMADPITVVRDPNPITCAQFAPGAESVPAAAPDVDLVSQDREVMKKFLTTGELDPKWPKPVDFITYLKSCDVTAVIRTNGSHEPGLKSLGGSYKPTELEAHGIQHADCYLDDVQGAVPTAGILKHFLDSAAKMGFSEEERARRRAGPSPCTARAASAAASSSRALPPTVIYLWDVPGRSLLGWVRIARPGAVVTREQELFLCSLSGKEAVLEKLAPGASAPCGCSLQ</sequence>
<proteinExistence type="predicted"/>
<keyword evidence="2" id="KW-1185">Reference proteome</keyword>
<evidence type="ECO:0000313" key="1">
    <source>
        <dbReference type="EMBL" id="CAK0837033.1"/>
    </source>
</evidence>
<dbReference type="EMBL" id="CAUYUJ010013980">
    <property type="protein sequence ID" value="CAK0837033.1"/>
    <property type="molecule type" value="Genomic_DNA"/>
</dbReference>
<reference evidence="1" key="1">
    <citation type="submission" date="2023-10" db="EMBL/GenBank/DDBJ databases">
        <authorList>
            <person name="Chen Y."/>
            <person name="Shah S."/>
            <person name="Dougan E. K."/>
            <person name="Thang M."/>
            <person name="Chan C."/>
        </authorList>
    </citation>
    <scope>NUCLEOTIDE SEQUENCE [LARGE SCALE GENOMIC DNA]</scope>
</reference>
<dbReference type="Gene3D" id="3.90.190.10">
    <property type="entry name" value="Protein tyrosine phosphatase superfamily"/>
    <property type="match status" value="1"/>
</dbReference>
<dbReference type="InterPro" id="IPR029021">
    <property type="entry name" value="Prot-tyrosine_phosphatase-like"/>
</dbReference>
<organism evidence="1 2">
    <name type="scientific">Prorocentrum cordatum</name>
    <dbReference type="NCBI Taxonomy" id="2364126"/>
    <lineage>
        <taxon>Eukaryota</taxon>
        <taxon>Sar</taxon>
        <taxon>Alveolata</taxon>
        <taxon>Dinophyceae</taxon>
        <taxon>Prorocentrales</taxon>
        <taxon>Prorocentraceae</taxon>
        <taxon>Prorocentrum</taxon>
    </lineage>
</organism>
<protein>
    <submittedName>
        <fullName evidence="1">Uncharacterized protein</fullName>
    </submittedName>
</protein>
<dbReference type="Proteomes" id="UP001189429">
    <property type="component" value="Unassembled WGS sequence"/>
</dbReference>
<dbReference type="PANTHER" id="PTHR23339">
    <property type="entry name" value="TYROSINE SPECIFIC PROTEIN PHOSPHATASE AND DUAL SPECIFICITY PROTEIN PHOSPHATASE"/>
    <property type="match status" value="1"/>
</dbReference>
<accession>A0ABN9SWV7</accession>
<dbReference type="InterPro" id="IPR050561">
    <property type="entry name" value="PTP"/>
</dbReference>
<comment type="caution">
    <text evidence="1">The sequence shown here is derived from an EMBL/GenBank/DDBJ whole genome shotgun (WGS) entry which is preliminary data.</text>
</comment>